<accession>A0ABQ4QHQ3</accession>
<dbReference type="EMBL" id="BPQG01000038">
    <property type="protein sequence ID" value="GJD44793.1"/>
    <property type="molecule type" value="Genomic_DNA"/>
</dbReference>
<protein>
    <recommendedName>
        <fullName evidence="5">PepSY domain-containing protein</fullName>
    </recommendedName>
</protein>
<dbReference type="Pfam" id="PF03929">
    <property type="entry name" value="PepSY_TM"/>
    <property type="match status" value="1"/>
</dbReference>
<feature type="transmembrane region" description="Helical" evidence="2">
    <location>
        <begin position="196"/>
        <end position="223"/>
    </location>
</feature>
<feature type="transmembrane region" description="Helical" evidence="2">
    <location>
        <begin position="154"/>
        <end position="175"/>
    </location>
</feature>
<feature type="transmembrane region" description="Helical" evidence="2">
    <location>
        <begin position="370"/>
        <end position="399"/>
    </location>
</feature>
<reference evidence="3 4" key="1">
    <citation type="journal article" date="2021" name="Front. Microbiol.">
        <title>Comprehensive Comparative Genomics and Phenotyping of Methylobacterium Species.</title>
        <authorList>
            <person name="Alessa O."/>
            <person name="Ogura Y."/>
            <person name="Fujitani Y."/>
            <person name="Takami H."/>
            <person name="Hayashi T."/>
            <person name="Sahin N."/>
            <person name="Tani A."/>
        </authorList>
    </citation>
    <scope>NUCLEOTIDE SEQUENCE [LARGE SCALE GENOMIC DNA]</scope>
    <source>
        <strain evidence="3 4">DSM 23679</strain>
    </source>
</reference>
<keyword evidence="2" id="KW-0472">Membrane</keyword>
<keyword evidence="2" id="KW-0812">Transmembrane</keyword>
<evidence type="ECO:0000313" key="4">
    <source>
        <dbReference type="Proteomes" id="UP001055117"/>
    </source>
</evidence>
<gene>
    <name evidence="3" type="ORF">AFCDBAGC_2660</name>
</gene>
<dbReference type="InterPro" id="IPR005625">
    <property type="entry name" value="PepSY-ass_TM"/>
</dbReference>
<sequence>MFVSLRTVLFRLHWALGLTAGLVLALVGVTGAMMSYEEAILDLANADRAQVAVQDRPVLGPEALVARLSAERPGLRVGALTFFGDPALAPRARFADDAKAGDVKPGGRAPSVYLDPYDGTLRGEVRGEATFATIRGLHRWLLLPGEGRGWGRTITGAAALALLVFLATGLVLRWPKVHAWRIWLKPSLRRPGRPRYWSLHAVAGTWLLPVYAVIALTGLWWSYDAYKSAATWLLTGEVAVKGANKPAEARADRVGGRKSAERTDKSAERTDKGAERTDKGADAPPALDKAWAAFRAQEGASAALATVTPPGPDAARIRIRWIAEADAPKARNESIFDAATGARLSLSRFSDKPLGRQIADSMLEVHRGRFFGAAFALVFCLAALAMPLLAVTGLVLYVLRRRAGAARGSALRRAGGGSRPDGTGAMPGNAPT</sequence>
<proteinExistence type="predicted"/>
<comment type="caution">
    <text evidence="3">The sequence shown here is derived from an EMBL/GenBank/DDBJ whole genome shotgun (WGS) entry which is preliminary data.</text>
</comment>
<evidence type="ECO:0000256" key="2">
    <source>
        <dbReference type="SAM" id="Phobius"/>
    </source>
</evidence>
<dbReference type="RefSeq" id="WP_238272302.1">
    <property type="nucleotide sequence ID" value="NZ_BPQG01000038.1"/>
</dbReference>
<feature type="region of interest" description="Disordered" evidence="1">
    <location>
        <begin position="410"/>
        <end position="432"/>
    </location>
</feature>
<name>A0ABQ4QHQ3_9HYPH</name>
<dbReference type="Proteomes" id="UP001055117">
    <property type="component" value="Unassembled WGS sequence"/>
</dbReference>
<evidence type="ECO:0000313" key="3">
    <source>
        <dbReference type="EMBL" id="GJD44793.1"/>
    </source>
</evidence>
<organism evidence="3 4">
    <name type="scientific">Methylobacterium cerastii</name>
    <dbReference type="NCBI Taxonomy" id="932741"/>
    <lineage>
        <taxon>Bacteria</taxon>
        <taxon>Pseudomonadati</taxon>
        <taxon>Pseudomonadota</taxon>
        <taxon>Alphaproteobacteria</taxon>
        <taxon>Hyphomicrobiales</taxon>
        <taxon>Methylobacteriaceae</taxon>
        <taxon>Methylobacterium</taxon>
    </lineage>
</organism>
<keyword evidence="4" id="KW-1185">Reference proteome</keyword>
<dbReference type="PANTHER" id="PTHR34219:SF3">
    <property type="entry name" value="BLL7967 PROTEIN"/>
    <property type="match status" value="1"/>
</dbReference>
<dbReference type="PANTHER" id="PTHR34219">
    <property type="entry name" value="IRON-REGULATED INNER MEMBRANE PROTEIN-RELATED"/>
    <property type="match status" value="1"/>
</dbReference>
<feature type="transmembrane region" description="Helical" evidence="2">
    <location>
        <begin position="12"/>
        <end position="34"/>
    </location>
</feature>
<feature type="compositionally biased region" description="Basic and acidic residues" evidence="1">
    <location>
        <begin position="247"/>
        <end position="281"/>
    </location>
</feature>
<keyword evidence="2" id="KW-1133">Transmembrane helix</keyword>
<evidence type="ECO:0008006" key="5">
    <source>
        <dbReference type="Google" id="ProtNLM"/>
    </source>
</evidence>
<evidence type="ECO:0000256" key="1">
    <source>
        <dbReference type="SAM" id="MobiDB-lite"/>
    </source>
</evidence>
<feature type="region of interest" description="Disordered" evidence="1">
    <location>
        <begin position="245"/>
        <end position="284"/>
    </location>
</feature>